<organism evidence="1 2">
    <name type="scientific">Aurantiacibacter rhizosphaerae</name>
    <dbReference type="NCBI Taxonomy" id="2691582"/>
    <lineage>
        <taxon>Bacteria</taxon>
        <taxon>Pseudomonadati</taxon>
        <taxon>Pseudomonadota</taxon>
        <taxon>Alphaproteobacteria</taxon>
        <taxon>Sphingomonadales</taxon>
        <taxon>Erythrobacteraceae</taxon>
        <taxon>Aurantiacibacter</taxon>
    </lineage>
</organism>
<protein>
    <submittedName>
        <fullName evidence="1">Uncharacterized protein</fullName>
    </submittedName>
</protein>
<dbReference type="AlphaFoldDB" id="A0A844XCC3"/>
<dbReference type="EMBL" id="WUBR01000001">
    <property type="protein sequence ID" value="MWV27480.1"/>
    <property type="molecule type" value="Genomic_DNA"/>
</dbReference>
<name>A0A844XCC3_9SPHN</name>
<keyword evidence="2" id="KW-1185">Reference proteome</keyword>
<sequence>MSNAVPALFAAITAKLEDLHAIAIEGQRRDNSPDIQRALARLLRSGTGSINRTINSVGKQVDASDE</sequence>
<gene>
    <name evidence="1" type="ORF">GRF63_06140</name>
</gene>
<evidence type="ECO:0000313" key="2">
    <source>
        <dbReference type="Proteomes" id="UP000461409"/>
    </source>
</evidence>
<evidence type="ECO:0000313" key="1">
    <source>
        <dbReference type="EMBL" id="MWV27480.1"/>
    </source>
</evidence>
<reference evidence="1 2" key="1">
    <citation type="submission" date="2019-12" db="EMBL/GenBank/DDBJ databases">
        <authorList>
            <person name="Lee S.D."/>
        </authorList>
    </citation>
    <scope>NUCLEOTIDE SEQUENCE [LARGE SCALE GENOMIC DNA]</scope>
    <source>
        <strain evidence="1 2">GH3-10</strain>
    </source>
</reference>
<dbReference type="Proteomes" id="UP000461409">
    <property type="component" value="Unassembled WGS sequence"/>
</dbReference>
<comment type="caution">
    <text evidence="1">The sequence shown here is derived from an EMBL/GenBank/DDBJ whole genome shotgun (WGS) entry which is preliminary data.</text>
</comment>
<accession>A0A844XCC3</accession>
<reference evidence="1 2" key="2">
    <citation type="submission" date="2020-02" db="EMBL/GenBank/DDBJ databases">
        <title>Erythrobacter dongmakensis sp. nov., isolated from a tidal mudflat.</title>
        <authorList>
            <person name="Kim I.S."/>
        </authorList>
    </citation>
    <scope>NUCLEOTIDE SEQUENCE [LARGE SCALE GENOMIC DNA]</scope>
    <source>
        <strain evidence="1 2">GH3-10</strain>
    </source>
</reference>
<proteinExistence type="predicted"/>
<dbReference type="RefSeq" id="WP_160485042.1">
    <property type="nucleotide sequence ID" value="NZ_WUBR01000001.1"/>
</dbReference>